<keyword evidence="2" id="KW-1185">Reference proteome</keyword>
<proteinExistence type="predicted"/>
<dbReference type="PROSITE" id="PS51257">
    <property type="entry name" value="PROKAR_LIPOPROTEIN"/>
    <property type="match status" value="1"/>
</dbReference>
<accession>A0A5C7F1B8</accession>
<organism evidence="1 2">
    <name type="scientific">Neolewinella aurantiaca</name>
    <dbReference type="NCBI Taxonomy" id="2602767"/>
    <lineage>
        <taxon>Bacteria</taxon>
        <taxon>Pseudomonadati</taxon>
        <taxon>Bacteroidota</taxon>
        <taxon>Saprospiria</taxon>
        <taxon>Saprospirales</taxon>
        <taxon>Lewinellaceae</taxon>
        <taxon>Neolewinella</taxon>
    </lineage>
</organism>
<protein>
    <submittedName>
        <fullName evidence="1">DUF4249 family protein</fullName>
    </submittedName>
</protein>
<dbReference type="EMBL" id="VOXD01000061">
    <property type="protein sequence ID" value="TXF83354.1"/>
    <property type="molecule type" value="Genomic_DNA"/>
</dbReference>
<sequence>MVDKPFRIFLFLVSLLLVSCTAGILEIEIPFTRPEVVANGLILNERSEIRLTYSVDPNDTIRMNDIPIVTGAEVILSGEDGSQYELSEARQGEYVTNAQLSQGDRFTLTIEVPDENEPTIVRDLVLPPEVLDLRITSTATTVDESDFILKRTVFSGVLTYRPQNGELSDMVVTPSFKGGRDYEFVGMTTSFSEDFINACGMVEGKYLSWPGACFISEEEISIPFQCRFETSLNQSTGQIGTVPDSLFLDVLTVQPILNQHLNSLVNSNDAFDQVFTVPNIYVTNVENGFGVVSGATGSQFDFRLR</sequence>
<dbReference type="Pfam" id="PF14054">
    <property type="entry name" value="DUF4249"/>
    <property type="match status" value="1"/>
</dbReference>
<evidence type="ECO:0000313" key="2">
    <source>
        <dbReference type="Proteomes" id="UP000321907"/>
    </source>
</evidence>
<dbReference type="RefSeq" id="WP_147932869.1">
    <property type="nucleotide sequence ID" value="NZ_VOXD01000061.1"/>
</dbReference>
<comment type="caution">
    <text evidence="1">The sequence shown here is derived from an EMBL/GenBank/DDBJ whole genome shotgun (WGS) entry which is preliminary data.</text>
</comment>
<evidence type="ECO:0000313" key="1">
    <source>
        <dbReference type="EMBL" id="TXF83354.1"/>
    </source>
</evidence>
<dbReference type="InterPro" id="IPR025345">
    <property type="entry name" value="DUF4249"/>
</dbReference>
<dbReference type="AlphaFoldDB" id="A0A5C7F1B8"/>
<name>A0A5C7F1B8_9BACT</name>
<gene>
    <name evidence="1" type="ORF">FUA23_21635</name>
</gene>
<dbReference type="Proteomes" id="UP000321907">
    <property type="component" value="Unassembled WGS sequence"/>
</dbReference>
<reference evidence="1 2" key="1">
    <citation type="submission" date="2019-08" db="EMBL/GenBank/DDBJ databases">
        <title>Lewinella sp. strain SSH13 Genome sequencing and assembly.</title>
        <authorList>
            <person name="Kim I."/>
        </authorList>
    </citation>
    <scope>NUCLEOTIDE SEQUENCE [LARGE SCALE GENOMIC DNA]</scope>
    <source>
        <strain evidence="1 2">SSH13</strain>
    </source>
</reference>